<comment type="caution">
    <text evidence="2">The sequence shown here is derived from an EMBL/GenBank/DDBJ whole genome shotgun (WGS) entry which is preliminary data.</text>
</comment>
<gene>
    <name evidence="2" type="ORF">Q8814_19510</name>
</gene>
<organism evidence="2 3">
    <name type="scientific">Rhodococcus chondri</name>
    <dbReference type="NCBI Taxonomy" id="3065941"/>
    <lineage>
        <taxon>Bacteria</taxon>
        <taxon>Bacillati</taxon>
        <taxon>Actinomycetota</taxon>
        <taxon>Actinomycetes</taxon>
        <taxon>Mycobacteriales</taxon>
        <taxon>Nocardiaceae</taxon>
        <taxon>Rhodococcus</taxon>
    </lineage>
</organism>
<evidence type="ECO:0000313" key="2">
    <source>
        <dbReference type="EMBL" id="MEE2034275.1"/>
    </source>
</evidence>
<keyword evidence="1" id="KW-0812">Transmembrane</keyword>
<name>A0ABU7JW94_9NOCA</name>
<keyword evidence="1" id="KW-0472">Membrane</keyword>
<proteinExistence type="predicted"/>
<dbReference type="EMBL" id="JAUZMZ010000132">
    <property type="protein sequence ID" value="MEE2034275.1"/>
    <property type="molecule type" value="Genomic_DNA"/>
</dbReference>
<accession>A0ABU7JW94</accession>
<dbReference type="RefSeq" id="WP_330153648.1">
    <property type="nucleotide sequence ID" value="NZ_JAUZMZ010000132.1"/>
</dbReference>
<evidence type="ECO:0000313" key="3">
    <source>
        <dbReference type="Proteomes" id="UP001331936"/>
    </source>
</evidence>
<sequence length="68" mass="7118">MLDDPLLPARTLVGVLAVAALTTGVLWGFGVPHRFAPAGAIARGAAQLTVIRCGRPPSSTHGWRCTRL</sequence>
<evidence type="ECO:0000256" key="1">
    <source>
        <dbReference type="SAM" id="Phobius"/>
    </source>
</evidence>
<dbReference type="Proteomes" id="UP001331936">
    <property type="component" value="Unassembled WGS sequence"/>
</dbReference>
<keyword evidence="1" id="KW-1133">Transmembrane helix</keyword>
<feature type="transmembrane region" description="Helical" evidence="1">
    <location>
        <begin position="12"/>
        <end position="31"/>
    </location>
</feature>
<reference evidence="2 3" key="1">
    <citation type="submission" date="2023-08" db="EMBL/GenBank/DDBJ databases">
        <authorList>
            <person name="Girao M."/>
            <person name="Carvalho M.F."/>
        </authorList>
    </citation>
    <scope>NUCLEOTIDE SEQUENCE [LARGE SCALE GENOMIC DNA]</scope>
    <source>
        <strain evidence="2 3">CC-R104</strain>
    </source>
</reference>
<keyword evidence="3" id="KW-1185">Reference proteome</keyword>
<protein>
    <submittedName>
        <fullName evidence="2">Uncharacterized protein</fullName>
    </submittedName>
</protein>